<feature type="transmembrane region" description="Helical" evidence="1">
    <location>
        <begin position="142"/>
        <end position="167"/>
    </location>
</feature>
<reference evidence="2 3" key="1">
    <citation type="submission" date="2024-01" db="EMBL/GenBank/DDBJ databases">
        <title>Pedobacter sp. nov., isolated from fresh soil.</title>
        <authorList>
            <person name="Le N.T.T."/>
        </authorList>
    </citation>
    <scope>NUCLEOTIDE SEQUENCE [LARGE SCALE GENOMIC DNA]</scope>
    <source>
        <strain evidence="2 3">KR3-3</strain>
    </source>
</reference>
<comment type="caution">
    <text evidence="2">The sequence shown here is derived from an EMBL/GenBank/DDBJ whole genome shotgun (WGS) entry which is preliminary data.</text>
</comment>
<name>A0ABU7I3U0_9SPHI</name>
<dbReference type="Proteomes" id="UP001336835">
    <property type="component" value="Unassembled WGS sequence"/>
</dbReference>
<dbReference type="RefSeq" id="WP_330106496.1">
    <property type="nucleotide sequence ID" value="NZ_JAZDQT010000001.1"/>
</dbReference>
<feature type="transmembrane region" description="Helical" evidence="1">
    <location>
        <begin position="37"/>
        <end position="55"/>
    </location>
</feature>
<protein>
    <submittedName>
        <fullName evidence="2">DUF4199 domain-containing protein</fullName>
    </submittedName>
</protein>
<sequence length="176" mass="19633">MKKNILVFGLLSGLIVSVAMSVSMVLCYNKNSYSGNMVLGYTMMLLAFVFVFVGIKNYRDKFNGGLISFGNAFKIGGLIALIASTMYVIAWLIVYYNFIPDFMEKYSAHVINQAKEAKVSQAELNKQIAQMNSFKEIYKSPLGIILMTYLEILPLGLIVALISSLILKRKEMKLAA</sequence>
<keyword evidence="1" id="KW-0472">Membrane</keyword>
<evidence type="ECO:0000256" key="1">
    <source>
        <dbReference type="SAM" id="Phobius"/>
    </source>
</evidence>
<dbReference type="InterPro" id="IPR025250">
    <property type="entry name" value="DUF4199"/>
</dbReference>
<gene>
    <name evidence="2" type="ORF">VRU48_03305</name>
</gene>
<evidence type="ECO:0000313" key="2">
    <source>
        <dbReference type="EMBL" id="MEE1944120.1"/>
    </source>
</evidence>
<keyword evidence="1" id="KW-0812">Transmembrane</keyword>
<organism evidence="2 3">
    <name type="scientific">Pedobacter albus</name>
    <dbReference type="NCBI Taxonomy" id="3113905"/>
    <lineage>
        <taxon>Bacteria</taxon>
        <taxon>Pseudomonadati</taxon>
        <taxon>Bacteroidota</taxon>
        <taxon>Sphingobacteriia</taxon>
        <taxon>Sphingobacteriales</taxon>
        <taxon>Sphingobacteriaceae</taxon>
        <taxon>Pedobacter</taxon>
    </lineage>
</organism>
<feature type="transmembrane region" description="Helical" evidence="1">
    <location>
        <begin position="75"/>
        <end position="98"/>
    </location>
</feature>
<accession>A0ABU7I3U0</accession>
<dbReference type="EMBL" id="JAZDQT010000001">
    <property type="protein sequence ID" value="MEE1944120.1"/>
    <property type="molecule type" value="Genomic_DNA"/>
</dbReference>
<keyword evidence="1" id="KW-1133">Transmembrane helix</keyword>
<dbReference type="Pfam" id="PF13858">
    <property type="entry name" value="DUF4199"/>
    <property type="match status" value="1"/>
</dbReference>
<evidence type="ECO:0000313" key="3">
    <source>
        <dbReference type="Proteomes" id="UP001336835"/>
    </source>
</evidence>
<proteinExistence type="predicted"/>
<keyword evidence="3" id="KW-1185">Reference proteome</keyword>